<dbReference type="PROSITE" id="PS50212">
    <property type="entry name" value="RASGEF_NTER"/>
    <property type="match status" value="1"/>
</dbReference>
<accession>D4D080</accession>
<dbReference type="InterPro" id="IPR036964">
    <property type="entry name" value="RASGEF_cat_dom_sf"/>
</dbReference>
<evidence type="ECO:0000313" key="7">
    <source>
        <dbReference type="EMBL" id="EFE44740.1"/>
    </source>
</evidence>
<feature type="compositionally biased region" description="Low complexity" evidence="3">
    <location>
        <begin position="781"/>
        <end position="790"/>
    </location>
</feature>
<dbReference type="Gene3D" id="1.20.870.10">
    <property type="entry name" value="Son of sevenless (SoS) protein Chain: S domain 1"/>
    <property type="match status" value="1"/>
</dbReference>
<dbReference type="PANTHER" id="PTHR23113:SF363">
    <property type="entry name" value="PROTEIN SON OF SEVENLESS"/>
    <property type="match status" value="1"/>
</dbReference>
<keyword evidence="4" id="KW-0472">Membrane</keyword>
<feature type="compositionally biased region" description="Low complexity" evidence="3">
    <location>
        <begin position="1355"/>
        <end position="1365"/>
    </location>
</feature>
<dbReference type="Pfam" id="PF00618">
    <property type="entry name" value="RasGEF_N"/>
    <property type="match status" value="1"/>
</dbReference>
<dbReference type="GO" id="GO:0007265">
    <property type="term" value="P:Ras protein signal transduction"/>
    <property type="evidence" value="ECO:0007669"/>
    <property type="project" value="TreeGrafter"/>
</dbReference>
<evidence type="ECO:0000256" key="2">
    <source>
        <dbReference type="PROSITE-ProRule" id="PRU00168"/>
    </source>
</evidence>
<keyword evidence="1 2" id="KW-0344">Guanine-nucleotide releasing factor</keyword>
<gene>
    <name evidence="7" type="ORF">TRV_00474</name>
</gene>
<evidence type="ECO:0000256" key="3">
    <source>
        <dbReference type="SAM" id="MobiDB-lite"/>
    </source>
</evidence>
<keyword evidence="4" id="KW-0812">Transmembrane</keyword>
<dbReference type="SMART" id="SM00147">
    <property type="entry name" value="RasGEF"/>
    <property type="match status" value="1"/>
</dbReference>
<feature type="region of interest" description="Disordered" evidence="3">
    <location>
        <begin position="1074"/>
        <end position="1107"/>
    </location>
</feature>
<dbReference type="GO" id="GO:0005886">
    <property type="term" value="C:plasma membrane"/>
    <property type="evidence" value="ECO:0007669"/>
    <property type="project" value="TreeGrafter"/>
</dbReference>
<feature type="compositionally biased region" description="Acidic residues" evidence="3">
    <location>
        <begin position="1142"/>
        <end position="1154"/>
    </location>
</feature>
<dbReference type="PROSITE" id="PS50009">
    <property type="entry name" value="RASGEF_CAT"/>
    <property type="match status" value="1"/>
</dbReference>
<dbReference type="PANTHER" id="PTHR23113">
    <property type="entry name" value="GUANINE NUCLEOTIDE EXCHANGE FACTOR"/>
    <property type="match status" value="1"/>
</dbReference>
<feature type="region of interest" description="Disordered" evidence="3">
    <location>
        <begin position="761"/>
        <end position="790"/>
    </location>
</feature>
<evidence type="ECO:0000259" key="6">
    <source>
        <dbReference type="PROSITE" id="PS50212"/>
    </source>
</evidence>
<organism evidence="7 8">
    <name type="scientific">Trichophyton verrucosum (strain HKI 0517)</name>
    <dbReference type="NCBI Taxonomy" id="663202"/>
    <lineage>
        <taxon>Eukaryota</taxon>
        <taxon>Fungi</taxon>
        <taxon>Dikarya</taxon>
        <taxon>Ascomycota</taxon>
        <taxon>Pezizomycotina</taxon>
        <taxon>Eurotiomycetes</taxon>
        <taxon>Eurotiomycetidae</taxon>
        <taxon>Onygenales</taxon>
        <taxon>Arthrodermataceae</taxon>
        <taxon>Trichophyton</taxon>
    </lineage>
</organism>
<comment type="caution">
    <text evidence="7">The sequence shown here is derived from an EMBL/GenBank/DDBJ whole genome shotgun (WGS) entry which is preliminary data.</text>
</comment>
<dbReference type="GO" id="GO:0005085">
    <property type="term" value="F:guanyl-nucleotide exchange factor activity"/>
    <property type="evidence" value="ECO:0007669"/>
    <property type="project" value="UniProtKB-KW"/>
</dbReference>
<sequence>MRDLSYAFCFSSFDASFCLACCCCAFVLLASASCSRRLDRPPATPTRENSLSFATITSIRIYFDGSRLSLSPSLLLLRRPSSFVPSPSFVLHFSQILLSFPLFFLLLILLLLLPLPVIYFRNEPAFSLTAPAEYAATIPGQPITESAIIMNANSPSYSVPGPRRHSVAKSQNIISQGPSLREVKSSDEVLAQRRRGPSHGRQFTVANVGNNGRLYLRYVDLSLSPVEELSDSGIHSLTLIHKQHIRPITNRSYTPHTLSPAPSIPEITAPGHRASVWSNSQFSYLVDPPDTTSRGPAQTYHHLRRWKSLPTIDDVPPSPTRGALKVVIEGSEPVEKTPPKLPGPARKLEDFKFPEKHVSAYRPAPRPPRLSSPISMDKMAGSSVHKAVVDKGAGQSVFYKLQEPIEPSIFDDLLPIMHDASVVRYSKQTKQLSAATPARIVAQISSESFMDYELVSDFFLTFRSYLSPSNLLSLLLARLEWAINRREDDGRIIRIRVFAALRHWILNYFVDDFVASDNLRAQFCSRINSLYETLKRRSSRDVSDTKIILDLKRCWNGRCAQCWDDPEFVNDPRPEEPIVPGTTKPGSRPNGDGLCFSYSELVTQDTPASQTRKGSSVSVNDFNKSPPPAQPAFNQAIFNIPSSRLSLRGNSVSNQGRGAHVAPDPIPKLNGPSRPPAPPSPRSPIWRWPLHSHTQSSHSHKRSGSFSDSFRDDRAPLPQAQSNLNIESGAAGLGSLGQFPVEATNSPGGVNISIIRGSMLTPLEPDVPTTRPLSPPPDPSMPRLRPPSSSSFLPSASVAASFSRLESPTKTAPGVKTFISSLRRVLYSSASSAGNASSSTVFSKPEPRPIVSAHGKTSLLPPNVVFGSDRYREKRPGIKSPSRIDVLCDRTYQSYGTLVNQTPLATSAAPRSPSPKTQPRAEIPASVPVPNFSRGASSQITTGSQSILIVDDTRVGTSGGLSLLPEEFQMYYPGSGQADPEPEIDPLTPIPLSMPGKDKLEVMPMSTHHENVSPSKPGSRLRKYASYQSVLGGHGGQRPASDMLRTTDKTDMGACRGSFLPVHMPVARGMQLPEKRLRRRPGGDLRKMQTTMGSEEPGLNTDPDRDLNKFRFASSTTATDSTSSALYITHASNMDSISHSEDYDDDDYDDDDIDFSTSSSALDSLSRSGTRSHSSPQPPHARHIFEDAVAGFRKIPDLPDGSIESALLKLEGRWKGDTVARPNDGSSAGFSNTARRESRQAHLDGPTNNQGVNVGPEATAYPEEPAVGNTNGTESYLGSDYSYSSIPLLERGLGDESMKTPTVPKFENPSPLGQNVVSNHPSIEVVEKTASINRIIHGATAPEPIGDKHIDDSVSELSSELSIDEGPTRKPSDPTHPLAEPSIVASSFLQPTPLPPYHQYLDPPFPNQHPDFPQNFSRPRNNSHPSIAPTTPTHAIHALPSSGHIAFILAHDSQTLAKQFTIVEQAALSEVDWKDLVDMRWTHSCPSPLNWVDYLSAGVDRKGIDMVVARFNLMVKWAVSEVVLTKNITERALVITKLIHIAVNARKLRNYATMLQMVIALSSVDCTRLVKTWERVPETEKEILAEMEFLIQPIRNFHKLRSEMESSVQDGCIPFVAMLTVATGLYVQDLTYNAQKPAQIASTRDGEPLVNFERYHTAAAIVKSLLRLIDASTKYVFEPVPGVLERCLWIAALADDDIKAFSKAIE</sequence>
<dbReference type="RefSeq" id="XP_003025351.1">
    <property type="nucleotide sequence ID" value="XM_003025305.1"/>
</dbReference>
<dbReference type="SUPFAM" id="SSF48366">
    <property type="entry name" value="Ras GEF"/>
    <property type="match status" value="1"/>
</dbReference>
<dbReference type="Pfam" id="PF00617">
    <property type="entry name" value="RasGEF"/>
    <property type="match status" value="1"/>
</dbReference>
<dbReference type="InterPro" id="IPR000651">
    <property type="entry name" value="Ras-like_Gua-exchang_fac_N"/>
</dbReference>
<feature type="compositionally biased region" description="Low complexity" evidence="3">
    <location>
        <begin position="1155"/>
        <end position="1175"/>
    </location>
</feature>
<evidence type="ECO:0000259" key="5">
    <source>
        <dbReference type="PROSITE" id="PS50009"/>
    </source>
</evidence>
<dbReference type="SMART" id="SM00229">
    <property type="entry name" value="RasGEFN"/>
    <property type="match status" value="1"/>
</dbReference>
<dbReference type="OrthoDB" id="10254377at2759"/>
<protein>
    <submittedName>
        <fullName evidence="7">Guanine nucleotide exchange factor, putative</fullName>
    </submittedName>
</protein>
<dbReference type="KEGG" id="tve:TRV_00474"/>
<feature type="domain" description="Ras-GEF" evidence="5">
    <location>
        <begin position="1452"/>
        <end position="1703"/>
    </location>
</feature>
<evidence type="ECO:0000256" key="4">
    <source>
        <dbReference type="SAM" id="Phobius"/>
    </source>
</evidence>
<feature type="region of interest" description="Disordered" evidence="3">
    <location>
        <begin position="571"/>
        <end position="590"/>
    </location>
</feature>
<dbReference type="InterPro" id="IPR023578">
    <property type="entry name" value="Ras_GEF_dom_sf"/>
</dbReference>
<feature type="compositionally biased region" description="Polar residues" evidence="3">
    <location>
        <begin position="1224"/>
        <end position="1233"/>
    </location>
</feature>
<reference evidence="8" key="1">
    <citation type="journal article" date="2011" name="Genome Biol.">
        <title>Comparative and functional genomics provide insights into the pathogenicity of dermatophytic fungi.</title>
        <authorList>
            <person name="Burmester A."/>
            <person name="Shelest E."/>
            <person name="Gloeckner G."/>
            <person name="Heddergott C."/>
            <person name="Schindler S."/>
            <person name="Staib P."/>
            <person name="Heidel A."/>
            <person name="Felder M."/>
            <person name="Petzold A."/>
            <person name="Szafranski K."/>
            <person name="Feuermann M."/>
            <person name="Pedruzzi I."/>
            <person name="Priebe S."/>
            <person name="Groth M."/>
            <person name="Winkler R."/>
            <person name="Li W."/>
            <person name="Kniemeyer O."/>
            <person name="Schroeckh V."/>
            <person name="Hertweck C."/>
            <person name="Hube B."/>
            <person name="White T.C."/>
            <person name="Platzer M."/>
            <person name="Guthke R."/>
            <person name="Heitman J."/>
            <person name="Woestemeyer J."/>
            <person name="Zipfel P.F."/>
            <person name="Monod M."/>
            <person name="Brakhage A.A."/>
        </authorList>
    </citation>
    <scope>NUCLEOTIDE SEQUENCE [LARGE SCALE GENOMIC DNA]</scope>
    <source>
        <strain evidence="8">HKI 0517</strain>
    </source>
</reference>
<dbReference type="Proteomes" id="UP000008383">
    <property type="component" value="Unassembled WGS sequence"/>
</dbReference>
<keyword evidence="4" id="KW-1133">Transmembrane helix</keyword>
<dbReference type="InterPro" id="IPR001895">
    <property type="entry name" value="RASGEF_cat_dom"/>
</dbReference>
<feature type="compositionally biased region" description="Polar residues" evidence="3">
    <location>
        <begin position="1414"/>
        <end position="1429"/>
    </location>
</feature>
<feature type="transmembrane region" description="Helical" evidence="4">
    <location>
        <begin position="89"/>
        <end position="113"/>
    </location>
</feature>
<evidence type="ECO:0000256" key="1">
    <source>
        <dbReference type="ARBA" id="ARBA00022658"/>
    </source>
</evidence>
<feature type="region of interest" description="Disordered" evidence="3">
    <location>
        <begin position="1396"/>
        <end position="1429"/>
    </location>
</feature>
<feature type="compositionally biased region" description="Polar residues" evidence="3">
    <location>
        <begin position="604"/>
        <end position="623"/>
    </location>
</feature>
<feature type="region of interest" description="Disordered" evidence="3">
    <location>
        <begin position="604"/>
        <end position="634"/>
    </location>
</feature>
<feature type="region of interest" description="Disordered" evidence="3">
    <location>
        <begin position="1338"/>
        <end position="1379"/>
    </location>
</feature>
<name>D4D080_TRIVH</name>
<dbReference type="HOGENOM" id="CLU_001471_0_0_1"/>
<feature type="region of interest" description="Disordered" evidence="3">
    <location>
        <begin position="648"/>
        <end position="716"/>
    </location>
</feature>
<dbReference type="EMBL" id="ACYE01000023">
    <property type="protein sequence ID" value="EFE44740.1"/>
    <property type="molecule type" value="Genomic_DNA"/>
</dbReference>
<evidence type="ECO:0000313" key="8">
    <source>
        <dbReference type="Proteomes" id="UP000008383"/>
    </source>
</evidence>
<proteinExistence type="predicted"/>
<feature type="region of interest" description="Disordered" evidence="3">
    <location>
        <begin position="1140"/>
        <end position="1181"/>
    </location>
</feature>
<dbReference type="InterPro" id="IPR008937">
    <property type="entry name" value="Ras-like_GEF"/>
</dbReference>
<keyword evidence="8" id="KW-1185">Reference proteome</keyword>
<dbReference type="PROSITE" id="PS51257">
    <property type="entry name" value="PROKAR_LIPOPROTEIN"/>
    <property type="match status" value="1"/>
</dbReference>
<feature type="region of interest" description="Disordered" evidence="3">
    <location>
        <begin position="903"/>
        <end position="938"/>
    </location>
</feature>
<feature type="region of interest" description="Disordered" evidence="3">
    <location>
        <begin position="1216"/>
        <end position="1274"/>
    </location>
</feature>
<feature type="domain" description="N-terminal Ras-GEF" evidence="6">
    <location>
        <begin position="428"/>
        <end position="556"/>
    </location>
</feature>
<dbReference type="Gene3D" id="1.10.840.10">
    <property type="entry name" value="Ras guanine-nucleotide exchange factors catalytic domain"/>
    <property type="match status" value="1"/>
</dbReference>
<feature type="compositionally biased region" description="Pro residues" evidence="3">
    <location>
        <begin position="673"/>
        <end position="682"/>
    </location>
</feature>
<dbReference type="GeneID" id="9582965"/>